<protein>
    <submittedName>
        <fullName evidence="2">Uncharacterized protein</fullName>
    </submittedName>
</protein>
<accession>A0A1E7REA7</accession>
<proteinExistence type="predicted"/>
<sequence length="169" mass="18822">MNKKNLGIGGLVALIISIVFGINVFTPESRTSEYSAHTTTQLSPQQSSIQHQQYSETSQSNIKIEQAFAQKQQNVEVEGSGTVKAILKDDNQGSRHQKFILNLSNGQTVLVAHNIDLAPRIDSLKKGDIVVFKGDYEYSEKGGVIHWTHRDPNGHHTDGWLKHDGKIYQ</sequence>
<evidence type="ECO:0000313" key="2">
    <source>
        <dbReference type="EMBL" id="OEY97740.1"/>
    </source>
</evidence>
<dbReference type="OrthoDB" id="195616at2"/>
<dbReference type="InterPro" id="IPR021856">
    <property type="entry name" value="DUF3465"/>
</dbReference>
<reference evidence="2 3" key="1">
    <citation type="submission" date="2016-09" db="EMBL/GenBank/DDBJ databases">
        <authorList>
            <person name="Capua I."/>
            <person name="De Benedictis P."/>
            <person name="Joannis T."/>
            <person name="Lombin L.H."/>
            <person name="Cattoli G."/>
        </authorList>
    </citation>
    <scope>NUCLEOTIDE SEQUENCE [LARGE SCALE GENOMIC DNA]</scope>
    <source>
        <strain evidence="2 3">ANC 4671</strain>
    </source>
</reference>
<dbReference type="RefSeq" id="WP_070068805.1">
    <property type="nucleotide sequence ID" value="NZ_MKKK01000004.1"/>
</dbReference>
<comment type="caution">
    <text evidence="2">The sequence shown here is derived from an EMBL/GenBank/DDBJ whole genome shotgun (WGS) entry which is preliminary data.</text>
</comment>
<keyword evidence="3" id="KW-1185">Reference proteome</keyword>
<dbReference type="AlphaFoldDB" id="A0A1E7REA7"/>
<organism evidence="2 3">
    <name type="scientific">Acinetobacter qingfengensis</name>
    <dbReference type="NCBI Taxonomy" id="1262585"/>
    <lineage>
        <taxon>Bacteria</taxon>
        <taxon>Pseudomonadati</taxon>
        <taxon>Pseudomonadota</taxon>
        <taxon>Gammaproteobacteria</taxon>
        <taxon>Moraxellales</taxon>
        <taxon>Moraxellaceae</taxon>
        <taxon>Acinetobacter</taxon>
    </lineage>
</organism>
<name>A0A1E7REA7_9GAMM</name>
<dbReference type="Proteomes" id="UP000185895">
    <property type="component" value="Unassembled WGS sequence"/>
</dbReference>
<evidence type="ECO:0000313" key="3">
    <source>
        <dbReference type="Proteomes" id="UP000185895"/>
    </source>
</evidence>
<feature type="region of interest" description="Disordered" evidence="1">
    <location>
        <begin position="35"/>
        <end position="56"/>
    </location>
</feature>
<dbReference type="EMBL" id="MKKK01000004">
    <property type="protein sequence ID" value="OEY97740.1"/>
    <property type="molecule type" value="Genomic_DNA"/>
</dbReference>
<dbReference type="Pfam" id="PF11948">
    <property type="entry name" value="DUF3465"/>
    <property type="match status" value="1"/>
</dbReference>
<gene>
    <name evidence="2" type="ORF">BJI46_08275</name>
</gene>
<evidence type="ECO:0000256" key="1">
    <source>
        <dbReference type="SAM" id="MobiDB-lite"/>
    </source>
</evidence>
<dbReference type="STRING" id="1262585.BJI46_08275"/>